<proteinExistence type="predicted"/>
<evidence type="ECO:0008006" key="3">
    <source>
        <dbReference type="Google" id="ProtNLM"/>
    </source>
</evidence>
<dbReference type="AlphaFoldDB" id="T1IT01"/>
<dbReference type="EMBL" id="JH431451">
    <property type="status" value="NOT_ANNOTATED_CDS"/>
    <property type="molecule type" value="Genomic_DNA"/>
</dbReference>
<protein>
    <recommendedName>
        <fullName evidence="3">WAP domain-containing protein</fullName>
    </recommendedName>
</protein>
<reference evidence="1" key="2">
    <citation type="submission" date="2015-02" db="UniProtKB">
        <authorList>
            <consortium name="EnsemblMetazoa"/>
        </authorList>
    </citation>
    <scope>IDENTIFICATION</scope>
</reference>
<evidence type="ECO:0000313" key="1">
    <source>
        <dbReference type="EnsemblMetazoa" id="SMAR004240-PA"/>
    </source>
</evidence>
<reference evidence="2" key="1">
    <citation type="submission" date="2011-05" db="EMBL/GenBank/DDBJ databases">
        <authorList>
            <person name="Richards S.R."/>
            <person name="Qu J."/>
            <person name="Jiang H."/>
            <person name="Jhangiani S.N."/>
            <person name="Agravi P."/>
            <person name="Goodspeed R."/>
            <person name="Gross S."/>
            <person name="Mandapat C."/>
            <person name="Jackson L."/>
            <person name="Mathew T."/>
            <person name="Pu L."/>
            <person name="Thornton R."/>
            <person name="Saada N."/>
            <person name="Wilczek-Boney K.B."/>
            <person name="Lee S."/>
            <person name="Kovar C."/>
            <person name="Wu Y."/>
            <person name="Scherer S.E."/>
            <person name="Worley K.C."/>
            <person name="Muzny D.M."/>
            <person name="Gibbs R."/>
        </authorList>
    </citation>
    <scope>NUCLEOTIDE SEQUENCE</scope>
    <source>
        <strain evidence="2">Brora</strain>
    </source>
</reference>
<accession>T1IT01</accession>
<dbReference type="EnsemblMetazoa" id="SMAR004240-RA">
    <property type="protein sequence ID" value="SMAR004240-PA"/>
    <property type="gene ID" value="SMAR004240"/>
</dbReference>
<name>T1IT01_STRMM</name>
<evidence type="ECO:0000313" key="2">
    <source>
        <dbReference type="Proteomes" id="UP000014500"/>
    </source>
</evidence>
<keyword evidence="2" id="KW-1185">Reference proteome</keyword>
<dbReference type="Proteomes" id="UP000014500">
    <property type="component" value="Unassembled WGS sequence"/>
</dbReference>
<sequence>MFRGPTLLHNAMPAMPATTVTPNIPPFIPGLKYCSDVSGSKQNLNCPIGRFYSIQNETKCVTDANCGNGNLKCCPSPMFGDCSSYCVVGERNCFNIPKKPDGLCPNSAKFKPTTL</sequence>
<dbReference type="HOGENOM" id="CLU_2111915_0_0_1"/>
<organism evidence="1 2">
    <name type="scientific">Strigamia maritima</name>
    <name type="common">European centipede</name>
    <name type="synonym">Geophilus maritimus</name>
    <dbReference type="NCBI Taxonomy" id="126957"/>
    <lineage>
        <taxon>Eukaryota</taxon>
        <taxon>Metazoa</taxon>
        <taxon>Ecdysozoa</taxon>
        <taxon>Arthropoda</taxon>
        <taxon>Myriapoda</taxon>
        <taxon>Chilopoda</taxon>
        <taxon>Pleurostigmophora</taxon>
        <taxon>Geophilomorpha</taxon>
        <taxon>Linotaeniidae</taxon>
        <taxon>Strigamia</taxon>
    </lineage>
</organism>